<gene>
    <name evidence="1" type="primary">ORF41435</name>
</gene>
<accession>A0A0B6YY36</accession>
<name>A0A0B6YY36_9EUPU</name>
<sequence length="49" mass="5923">SFSRVHRKNKQRMRIKLMGKTDEKEHLTMEGQYIMKLCMFLENLYSQGS</sequence>
<reference evidence="1" key="1">
    <citation type="submission" date="2014-12" db="EMBL/GenBank/DDBJ databases">
        <title>Insight into the proteome of Arion vulgaris.</title>
        <authorList>
            <person name="Aradska J."/>
            <person name="Bulat T."/>
            <person name="Smidak R."/>
            <person name="Sarate P."/>
            <person name="Gangsoo J."/>
            <person name="Sialana F."/>
            <person name="Bilban M."/>
            <person name="Lubec G."/>
        </authorList>
    </citation>
    <scope>NUCLEOTIDE SEQUENCE</scope>
    <source>
        <tissue evidence="1">Skin</tissue>
    </source>
</reference>
<dbReference type="AlphaFoldDB" id="A0A0B6YY36"/>
<protein>
    <submittedName>
        <fullName evidence="1">Uncharacterized protein</fullName>
    </submittedName>
</protein>
<feature type="non-terminal residue" evidence="1">
    <location>
        <position position="1"/>
    </location>
</feature>
<evidence type="ECO:0000313" key="1">
    <source>
        <dbReference type="EMBL" id="CEK61143.1"/>
    </source>
</evidence>
<organism evidence="1">
    <name type="scientific">Arion vulgaris</name>
    <dbReference type="NCBI Taxonomy" id="1028688"/>
    <lineage>
        <taxon>Eukaryota</taxon>
        <taxon>Metazoa</taxon>
        <taxon>Spiralia</taxon>
        <taxon>Lophotrochozoa</taxon>
        <taxon>Mollusca</taxon>
        <taxon>Gastropoda</taxon>
        <taxon>Heterobranchia</taxon>
        <taxon>Euthyneura</taxon>
        <taxon>Panpulmonata</taxon>
        <taxon>Eupulmonata</taxon>
        <taxon>Stylommatophora</taxon>
        <taxon>Helicina</taxon>
        <taxon>Arionoidea</taxon>
        <taxon>Arionidae</taxon>
        <taxon>Arion</taxon>
    </lineage>
</organism>
<dbReference type="EMBL" id="HACG01014278">
    <property type="protein sequence ID" value="CEK61143.1"/>
    <property type="molecule type" value="Transcribed_RNA"/>
</dbReference>
<proteinExistence type="predicted"/>